<organism evidence="2 3">
    <name type="scientific">Dyadobacter helix</name>
    <dbReference type="NCBI Taxonomy" id="2822344"/>
    <lineage>
        <taxon>Bacteria</taxon>
        <taxon>Pseudomonadati</taxon>
        <taxon>Bacteroidota</taxon>
        <taxon>Cytophagia</taxon>
        <taxon>Cytophagales</taxon>
        <taxon>Spirosomataceae</taxon>
        <taxon>Dyadobacter</taxon>
    </lineage>
</organism>
<sequence>MSLPNEKKLNHLLRDWPSEAVVVTSWLNDQGYSNQLLNRYKKSAWIESLGTGALIKTGDKVGYEGAVYALQNQLNLSVHPGGRTALSLLGKAHYLELSQTKVDLFGDTFETLPGWCENRDWGVKLAYHKSNFLPGNIGLTDLELKSFSIKVSSAARAMMECLYLAKTNPQIIECYELMEGMNNLRPGSVQQLLNQCNSVKVKRLFLYMAEKAEHSWVQHLVVEQIDMGKGKRSLTKNGSYVSKYQITVPKELEEHGKQNL</sequence>
<comment type="caution">
    <text evidence="2">The sequence shown here is derived from an EMBL/GenBank/DDBJ whole genome shotgun (WGS) entry which is preliminary data.</text>
</comment>
<dbReference type="InterPro" id="IPR021561">
    <property type="entry name" value="AbiEi_3"/>
</dbReference>
<dbReference type="Pfam" id="PF17194">
    <property type="entry name" value="AbiEi_3_N"/>
    <property type="match status" value="1"/>
</dbReference>
<evidence type="ECO:0000259" key="1">
    <source>
        <dbReference type="Pfam" id="PF17194"/>
    </source>
</evidence>
<dbReference type="AlphaFoldDB" id="A0A916JGX2"/>
<feature type="domain" description="Transcriptional regulator AbiEi antitoxin N-terminal" evidence="1">
    <location>
        <begin position="5"/>
        <end position="97"/>
    </location>
</feature>
<dbReference type="Pfam" id="PF11459">
    <property type="entry name" value="AbiEi_3"/>
    <property type="match status" value="1"/>
</dbReference>
<dbReference type="Proteomes" id="UP000680038">
    <property type="component" value="Unassembled WGS sequence"/>
</dbReference>
<reference evidence="2" key="1">
    <citation type="submission" date="2021-04" db="EMBL/GenBank/DDBJ databases">
        <authorList>
            <person name="Rodrigo-Torres L."/>
            <person name="Arahal R. D."/>
            <person name="Lucena T."/>
        </authorList>
    </citation>
    <scope>NUCLEOTIDE SEQUENCE</scope>
    <source>
        <strain evidence="2">CECT 9275</strain>
    </source>
</reference>
<proteinExistence type="predicted"/>
<evidence type="ECO:0000313" key="2">
    <source>
        <dbReference type="EMBL" id="CAG5011404.1"/>
    </source>
</evidence>
<protein>
    <recommendedName>
        <fullName evidence="1">Transcriptional regulator AbiEi antitoxin N-terminal domain-containing protein</fullName>
    </recommendedName>
</protein>
<evidence type="ECO:0000313" key="3">
    <source>
        <dbReference type="Proteomes" id="UP000680038"/>
    </source>
</evidence>
<name>A0A916JGX2_9BACT</name>
<dbReference type="InterPro" id="IPR033455">
    <property type="entry name" value="AbiEi_3_N"/>
</dbReference>
<dbReference type="EMBL" id="CAJRAF010000002">
    <property type="protein sequence ID" value="CAG5011404.1"/>
    <property type="molecule type" value="Genomic_DNA"/>
</dbReference>
<keyword evidence="3" id="KW-1185">Reference proteome</keyword>
<accession>A0A916JGX2</accession>
<dbReference type="RefSeq" id="WP_215241210.1">
    <property type="nucleotide sequence ID" value="NZ_CAJRAF010000002.1"/>
</dbReference>
<gene>
    <name evidence="2" type="ORF">DYBT9275_04942</name>
</gene>